<keyword evidence="1" id="KW-0472">Membrane</keyword>
<keyword evidence="1" id="KW-1133">Transmembrane helix</keyword>
<comment type="caution">
    <text evidence="2">The sequence shown here is derived from an EMBL/GenBank/DDBJ whole genome shotgun (WGS) entry which is preliminary data.</text>
</comment>
<feature type="transmembrane region" description="Helical" evidence="1">
    <location>
        <begin position="43"/>
        <end position="64"/>
    </location>
</feature>
<evidence type="ECO:0000313" key="2">
    <source>
        <dbReference type="EMBL" id="KAL2520296.1"/>
    </source>
</evidence>
<reference evidence="3" key="1">
    <citation type="submission" date="2024-07" db="EMBL/GenBank/DDBJ databases">
        <title>Two chromosome-level genome assemblies of Korean endemic species Abeliophyllum distichum and Forsythia ovata (Oleaceae).</title>
        <authorList>
            <person name="Jang H."/>
        </authorList>
    </citation>
    <scope>NUCLEOTIDE SEQUENCE [LARGE SCALE GENOMIC DNA]</scope>
</reference>
<evidence type="ECO:0000313" key="3">
    <source>
        <dbReference type="Proteomes" id="UP001604277"/>
    </source>
</evidence>
<gene>
    <name evidence="2" type="ORF">Fot_24219</name>
</gene>
<evidence type="ECO:0000256" key="1">
    <source>
        <dbReference type="SAM" id="Phobius"/>
    </source>
</evidence>
<accession>A0ABD1U5M0</accession>
<dbReference type="Proteomes" id="UP001604277">
    <property type="component" value="Unassembled WGS sequence"/>
</dbReference>
<keyword evidence="1" id="KW-0812">Transmembrane</keyword>
<name>A0ABD1U5M0_9LAMI</name>
<keyword evidence="3" id="KW-1185">Reference proteome</keyword>
<proteinExistence type="predicted"/>
<organism evidence="2 3">
    <name type="scientific">Forsythia ovata</name>
    <dbReference type="NCBI Taxonomy" id="205694"/>
    <lineage>
        <taxon>Eukaryota</taxon>
        <taxon>Viridiplantae</taxon>
        <taxon>Streptophyta</taxon>
        <taxon>Embryophyta</taxon>
        <taxon>Tracheophyta</taxon>
        <taxon>Spermatophyta</taxon>
        <taxon>Magnoliopsida</taxon>
        <taxon>eudicotyledons</taxon>
        <taxon>Gunneridae</taxon>
        <taxon>Pentapetalae</taxon>
        <taxon>asterids</taxon>
        <taxon>lamiids</taxon>
        <taxon>Lamiales</taxon>
        <taxon>Oleaceae</taxon>
        <taxon>Forsythieae</taxon>
        <taxon>Forsythia</taxon>
    </lineage>
</organism>
<protein>
    <submittedName>
        <fullName evidence="2">Uncharacterized protein</fullName>
    </submittedName>
</protein>
<dbReference type="EMBL" id="JBFOLJ010000007">
    <property type="protein sequence ID" value="KAL2520296.1"/>
    <property type="molecule type" value="Genomic_DNA"/>
</dbReference>
<dbReference type="AlphaFoldDB" id="A0ABD1U5M0"/>
<sequence length="176" mass="19484">MATHLFSLATGNAGCRRQRLFGNIKGRNVQSNLKISDPWGPPFLGTATVVTTMVVAGTAIVVVAQDLLVNGPIFVVATGTTFESLKLQAELQELVDLMVGALQIKHETENVASSKRCYIAEEISKFLKKIGFHEETTIYIKEYFSQHIYKGHKLCLLMRGKNSWGQRVVNMNNSPT</sequence>